<dbReference type="EMBL" id="CM056810">
    <property type="protein sequence ID" value="KAJ8645584.1"/>
    <property type="molecule type" value="Genomic_DNA"/>
</dbReference>
<keyword evidence="2" id="KW-1185">Reference proteome</keyword>
<accession>A0ACC2MJS7</accession>
<name>A0ACC2MJS7_PERAE</name>
<gene>
    <name evidence="1" type="ORF">MRB53_007332</name>
</gene>
<reference evidence="1 2" key="1">
    <citation type="journal article" date="2022" name="Hortic Res">
        <title>A haplotype resolved chromosomal level avocado genome allows analysis of novel avocado genes.</title>
        <authorList>
            <person name="Nath O."/>
            <person name="Fletcher S.J."/>
            <person name="Hayward A."/>
            <person name="Shaw L.M."/>
            <person name="Masouleh A.K."/>
            <person name="Furtado A."/>
            <person name="Henry R.J."/>
            <person name="Mitter N."/>
        </authorList>
    </citation>
    <scope>NUCLEOTIDE SEQUENCE [LARGE SCALE GENOMIC DNA]</scope>
    <source>
        <strain evidence="2">cv. Hass</strain>
    </source>
</reference>
<organism evidence="1 2">
    <name type="scientific">Persea americana</name>
    <name type="common">Avocado</name>
    <dbReference type="NCBI Taxonomy" id="3435"/>
    <lineage>
        <taxon>Eukaryota</taxon>
        <taxon>Viridiplantae</taxon>
        <taxon>Streptophyta</taxon>
        <taxon>Embryophyta</taxon>
        <taxon>Tracheophyta</taxon>
        <taxon>Spermatophyta</taxon>
        <taxon>Magnoliopsida</taxon>
        <taxon>Magnoliidae</taxon>
        <taxon>Laurales</taxon>
        <taxon>Lauraceae</taxon>
        <taxon>Persea</taxon>
    </lineage>
</organism>
<protein>
    <submittedName>
        <fullName evidence="1">Uncharacterized protein</fullName>
    </submittedName>
</protein>
<evidence type="ECO:0000313" key="2">
    <source>
        <dbReference type="Proteomes" id="UP001234297"/>
    </source>
</evidence>
<sequence>MDELVKLLRFFLSDKKNLIGDALRFLGFLFRWLWQLEHPAMSVSPDFTFSMAVSGSLQFSHEFGICKLHGVCGHFTQYKSTSGNHQVHLSRLPLSSHALRQGAWSLRLSDTIHRPIRPLPSRHSVFTCRSFFVPGQPNETPILKVTASALERSYNALRGTPVVLQLVPAIGIIAFAVWGLGPLVRHIRNLFLHRNDNNWKKSRSYHIMASYVQPMLLWTGATLICRVLDPVILPSEASQAVKQRLLSFIRSLSTVLAFAYCLSSFIQQAQKFFMETNDTNDARNMGFQFAGKAVYTAVWVAAVSLFMELLGFSTQKWLTAGGLGTVLLTLAGREIFTNFLSSIMIHATRPFIVNEWVQTKIEGYEVSGTVEHVGWWSPTVIRGENREAIHIPNHKFSVNVVRNLSQKTHWRIKTHLAISHMDTNKINNIVADMRKVLAKNPQVEQQRLHRRVFLDNIDPENQALLILVSCFVKTSHFEEYLCVKEAILLDLLRVISHHRARLATPIRTVQKIYGDADVENIPFAETIFSHPEAGTNRRFLLVEPPSRINGDDKAKTRATRANEVQDAKAAASSSDSKATDPVSDNSVQNVSDNKQSKKTNSGDARSKSGNSGSVSTAVSTSAQPFRPHVDGMDSGVLNSKENTLGAASEKSPSLSVESNGEKAATPPPVPKAALEENIVLGVALEGSKRTLPIDDKAKAHATRANEVQDAMAAASPSDSKATGPVSDNSVQNGSDNKQSKKTNSGDARSKSGNSGAVSTAVSMSAQPSKPHVDGMASNVLNSKDNTLGAASEKSPALSVESSGEKAATPPPVPKAALEENIVLGVALEGSKRILPIDEGISPSRTPAEVKETRLNGSLSMAAGKDRKDRKDNQVSSVPGSASSDKRDQDR</sequence>
<proteinExistence type="predicted"/>
<evidence type="ECO:0000313" key="1">
    <source>
        <dbReference type="EMBL" id="KAJ8645584.1"/>
    </source>
</evidence>
<comment type="caution">
    <text evidence="1">The sequence shown here is derived from an EMBL/GenBank/DDBJ whole genome shotgun (WGS) entry which is preliminary data.</text>
</comment>
<dbReference type="Proteomes" id="UP001234297">
    <property type="component" value="Chromosome 2"/>
</dbReference>